<dbReference type="HAMAP" id="MF_01929">
    <property type="entry name" value="PurE_classI"/>
    <property type="match status" value="1"/>
</dbReference>
<sequence length="174" mass="18060">MPKAVKKMVYIFMGSESDHAIMRETADILDEFGVGYDMKVSSAHRSPKRTIALTEGAAENGIKVIIAGAGAAAHLAGMIAAHTTLPVIGVPIDSSPLKGLDALLSTIQMPAGVPVATMAVGKAGARNAGLLAVQILALGDGRLRKKLTAYKAHLAGSVEQKEKALQREISKHAG</sequence>
<dbReference type="SUPFAM" id="SSF52255">
    <property type="entry name" value="N5-CAIR mutase (phosphoribosylaminoimidazole carboxylase, PurE)"/>
    <property type="match status" value="1"/>
</dbReference>
<proteinExistence type="inferred from homology"/>
<reference evidence="7 8" key="1">
    <citation type="journal article" date="2017" name="ISME J.">
        <title>Energy and carbon metabolisms in a deep terrestrial subsurface fluid microbial community.</title>
        <authorList>
            <person name="Momper L."/>
            <person name="Jungbluth S.P."/>
            <person name="Lee M.D."/>
            <person name="Amend J.P."/>
        </authorList>
    </citation>
    <scope>NUCLEOTIDE SEQUENCE [LARGE SCALE GENOMIC DNA]</scope>
    <source>
        <strain evidence="7">SURF_5</strain>
    </source>
</reference>
<feature type="binding site" evidence="3 5">
    <location>
        <position position="45"/>
    </location>
    <ligand>
        <name>substrate</name>
    </ligand>
</feature>
<comment type="catalytic activity">
    <reaction evidence="3 4">
        <text>5-carboxyamino-1-(5-phospho-D-ribosyl)imidazole + H(+) = 5-amino-1-(5-phospho-D-ribosyl)imidazole-4-carboxylate</text>
        <dbReference type="Rhea" id="RHEA:13193"/>
        <dbReference type="ChEBI" id="CHEBI:15378"/>
        <dbReference type="ChEBI" id="CHEBI:58730"/>
        <dbReference type="ChEBI" id="CHEBI:77657"/>
        <dbReference type="EC" id="5.4.99.18"/>
    </reaction>
</comment>
<keyword evidence="7" id="KW-0456">Lyase</keyword>
<name>A0A3A4PAT4_ABYX5</name>
<dbReference type="UniPathway" id="UPA00074">
    <property type="reaction ID" value="UER00943"/>
</dbReference>
<keyword evidence="1 3" id="KW-0658">Purine biosynthesis</keyword>
<dbReference type="NCBIfam" id="TIGR01162">
    <property type="entry name" value="purE"/>
    <property type="match status" value="1"/>
</dbReference>
<dbReference type="SMART" id="SM01001">
    <property type="entry name" value="AIRC"/>
    <property type="match status" value="1"/>
</dbReference>
<dbReference type="Pfam" id="PF00731">
    <property type="entry name" value="AIRC"/>
    <property type="match status" value="1"/>
</dbReference>
<evidence type="ECO:0000259" key="6">
    <source>
        <dbReference type="SMART" id="SM01001"/>
    </source>
</evidence>
<dbReference type="AlphaFoldDB" id="A0A3A4PAT4"/>
<comment type="similarity">
    <text evidence="3">Belongs to the AIR carboxylase family. Class I subfamily.</text>
</comment>
<evidence type="ECO:0000256" key="2">
    <source>
        <dbReference type="ARBA" id="ARBA00023235"/>
    </source>
</evidence>
<keyword evidence="2 3" id="KW-0413">Isomerase</keyword>
<comment type="pathway">
    <text evidence="3 4">Purine metabolism; IMP biosynthesis via de novo pathway; 5-amino-1-(5-phospho-D-ribosyl)imidazole-4-carboxylate from 5-amino-1-(5-phospho-D-ribosyl)imidazole (N5-CAIR route): step 2/2.</text>
</comment>
<comment type="caution">
    <text evidence="7">The sequence shown here is derived from an EMBL/GenBank/DDBJ whole genome shotgun (WGS) entry which is preliminary data.</text>
</comment>
<dbReference type="PIRSF" id="PIRSF001338">
    <property type="entry name" value="AIR_carboxylase"/>
    <property type="match status" value="1"/>
</dbReference>
<dbReference type="PANTHER" id="PTHR23046">
    <property type="entry name" value="PHOSPHORIBOSYLAMINOIMIDAZOLE CARBOXYLASE CATALYTIC SUBUNIT"/>
    <property type="match status" value="1"/>
</dbReference>
<dbReference type="GO" id="GO:0016829">
    <property type="term" value="F:lyase activity"/>
    <property type="evidence" value="ECO:0007669"/>
    <property type="project" value="UniProtKB-KW"/>
</dbReference>
<accession>A0A3A4PAT4</accession>
<protein>
    <recommendedName>
        <fullName evidence="3 4">N5-carboxyaminoimidazole ribonucleotide mutase</fullName>
        <shortName evidence="3 4">N5-CAIR mutase</shortName>
        <ecNumber evidence="3 4">5.4.99.18</ecNumber>
    </recommendedName>
    <alternativeName>
        <fullName evidence="3">5-(carboxyamino)imidazole ribonucleotide mutase</fullName>
    </alternativeName>
</protein>
<evidence type="ECO:0000256" key="4">
    <source>
        <dbReference type="PIRNR" id="PIRNR001338"/>
    </source>
</evidence>
<dbReference type="InterPro" id="IPR033747">
    <property type="entry name" value="PurE_ClassI"/>
</dbReference>
<feature type="domain" description="PurE" evidence="6">
    <location>
        <begin position="7"/>
        <end position="158"/>
    </location>
</feature>
<organism evidence="7 8">
    <name type="scientific">Abyssobacteria bacterium (strain SURF_5)</name>
    <dbReference type="NCBI Taxonomy" id="2093360"/>
    <lineage>
        <taxon>Bacteria</taxon>
        <taxon>Pseudomonadati</taxon>
        <taxon>Candidatus Hydrogenedentota</taxon>
        <taxon>Candidatus Abyssobacteria</taxon>
    </lineage>
</organism>
<dbReference type="Gene3D" id="3.40.50.1970">
    <property type="match status" value="1"/>
</dbReference>
<evidence type="ECO:0000313" key="7">
    <source>
        <dbReference type="EMBL" id="RJP25071.1"/>
    </source>
</evidence>
<dbReference type="Proteomes" id="UP000265882">
    <property type="component" value="Unassembled WGS sequence"/>
</dbReference>
<dbReference type="InterPro" id="IPR024694">
    <property type="entry name" value="PurE_prokaryotes"/>
</dbReference>
<dbReference type="GO" id="GO:0006189">
    <property type="term" value="P:'de novo' IMP biosynthetic process"/>
    <property type="evidence" value="ECO:0007669"/>
    <property type="project" value="UniProtKB-UniRule"/>
</dbReference>
<gene>
    <name evidence="3 7" type="primary">purE</name>
    <name evidence="7" type="ORF">C4520_02850</name>
</gene>
<evidence type="ECO:0000313" key="8">
    <source>
        <dbReference type="Proteomes" id="UP000265882"/>
    </source>
</evidence>
<dbReference type="InterPro" id="IPR000031">
    <property type="entry name" value="PurE_dom"/>
</dbReference>
<dbReference type="EC" id="5.4.99.18" evidence="3 4"/>
<dbReference type="PANTHER" id="PTHR23046:SF2">
    <property type="entry name" value="PHOSPHORIBOSYLAMINOIMIDAZOLE CARBOXYLASE"/>
    <property type="match status" value="1"/>
</dbReference>
<evidence type="ECO:0000256" key="5">
    <source>
        <dbReference type="PIRSR" id="PIRSR001338-1"/>
    </source>
</evidence>
<comment type="function">
    <text evidence="3 4">Catalyzes the conversion of N5-carboxyaminoimidazole ribonucleotide (N5-CAIR) to 4-carboxy-5-aminoimidazole ribonucleotide (CAIR).</text>
</comment>
<dbReference type="GO" id="GO:0034023">
    <property type="term" value="F:5-(carboxyamino)imidazole ribonucleotide mutase activity"/>
    <property type="evidence" value="ECO:0007669"/>
    <property type="project" value="UniProtKB-UniRule"/>
</dbReference>
<feature type="binding site" evidence="3 5">
    <location>
        <position position="15"/>
    </location>
    <ligand>
        <name>substrate</name>
    </ligand>
</feature>
<feature type="binding site" evidence="3 5">
    <location>
        <position position="18"/>
    </location>
    <ligand>
        <name>substrate</name>
    </ligand>
</feature>
<dbReference type="EMBL" id="QZKU01000026">
    <property type="protein sequence ID" value="RJP25071.1"/>
    <property type="molecule type" value="Genomic_DNA"/>
</dbReference>
<evidence type="ECO:0000256" key="1">
    <source>
        <dbReference type="ARBA" id="ARBA00022755"/>
    </source>
</evidence>
<evidence type="ECO:0000256" key="3">
    <source>
        <dbReference type="HAMAP-Rule" id="MF_01929"/>
    </source>
</evidence>